<dbReference type="PROSITE" id="PS00232">
    <property type="entry name" value="CADHERIN_1"/>
    <property type="match status" value="1"/>
</dbReference>
<dbReference type="Gene3D" id="3.30.200.20">
    <property type="entry name" value="Phosphorylase Kinase, domain 1"/>
    <property type="match status" value="1"/>
</dbReference>
<dbReference type="InterPro" id="IPR020894">
    <property type="entry name" value="Cadherin_CS"/>
</dbReference>
<feature type="domain" description="Cadherin" evidence="11">
    <location>
        <begin position="155"/>
        <end position="263"/>
    </location>
</feature>
<dbReference type="PROSITE" id="PS50268">
    <property type="entry name" value="CADHERIN_2"/>
    <property type="match status" value="2"/>
</dbReference>
<feature type="binding site" evidence="7">
    <location>
        <position position="770"/>
    </location>
    <ligand>
        <name>ATP</name>
        <dbReference type="ChEBI" id="CHEBI:30616"/>
    </ligand>
</feature>
<dbReference type="CDD" id="cd11304">
    <property type="entry name" value="Cadherin_repeat"/>
    <property type="match status" value="1"/>
</dbReference>
<reference evidence="13" key="1">
    <citation type="submission" date="2025-08" db="UniProtKB">
        <authorList>
            <consortium name="RefSeq"/>
        </authorList>
    </citation>
    <scope>IDENTIFICATION</scope>
    <source>
        <tissue evidence="13">Muscle</tissue>
    </source>
</reference>
<evidence type="ECO:0000313" key="12">
    <source>
        <dbReference type="Proteomes" id="UP000694941"/>
    </source>
</evidence>
<evidence type="ECO:0000313" key="13">
    <source>
        <dbReference type="RefSeq" id="XP_022240583.1"/>
    </source>
</evidence>
<feature type="domain" description="Protein kinase" evidence="10">
    <location>
        <begin position="736"/>
        <end position="1023"/>
    </location>
</feature>
<keyword evidence="12" id="KW-1185">Reference proteome</keyword>
<comment type="catalytic activity">
    <reaction evidence="5">
        <text>L-tyrosyl-[protein] + ATP = O-phospho-L-tyrosyl-[protein] + ADP + H(+)</text>
        <dbReference type="Rhea" id="RHEA:10596"/>
        <dbReference type="Rhea" id="RHEA-COMP:10136"/>
        <dbReference type="Rhea" id="RHEA-COMP:20101"/>
        <dbReference type="ChEBI" id="CHEBI:15378"/>
        <dbReference type="ChEBI" id="CHEBI:30616"/>
        <dbReference type="ChEBI" id="CHEBI:46858"/>
        <dbReference type="ChEBI" id="CHEBI:61978"/>
        <dbReference type="ChEBI" id="CHEBI:456216"/>
        <dbReference type="EC" id="2.7.10.1"/>
    </reaction>
</comment>
<evidence type="ECO:0000256" key="9">
    <source>
        <dbReference type="SAM" id="SignalP"/>
    </source>
</evidence>
<dbReference type="SUPFAM" id="SSF49313">
    <property type="entry name" value="Cadherin-like"/>
    <property type="match status" value="1"/>
</dbReference>
<proteinExistence type="predicted"/>
<keyword evidence="7" id="KW-0067">ATP-binding</keyword>
<feature type="transmembrane region" description="Helical" evidence="8">
    <location>
        <begin position="653"/>
        <end position="673"/>
    </location>
</feature>
<protein>
    <submittedName>
        <fullName evidence="13">Proto-oncogene tyrosine-protein kinase receptor Ret-like</fullName>
    </submittedName>
</protein>
<dbReference type="InterPro" id="IPR020635">
    <property type="entry name" value="Tyr_kinase_cat_dom"/>
</dbReference>
<evidence type="ECO:0000256" key="6">
    <source>
        <dbReference type="PROSITE-ProRule" id="PRU00043"/>
    </source>
</evidence>
<dbReference type="InterPro" id="IPR015919">
    <property type="entry name" value="Cadherin-like_sf"/>
</dbReference>
<dbReference type="InterPro" id="IPR001245">
    <property type="entry name" value="Ser-Thr/Tyr_kinase_cat_dom"/>
</dbReference>
<evidence type="ECO:0000256" key="5">
    <source>
        <dbReference type="ARBA" id="ARBA00051243"/>
    </source>
</evidence>
<dbReference type="InterPro" id="IPR050122">
    <property type="entry name" value="RTK"/>
</dbReference>
<evidence type="ECO:0000259" key="10">
    <source>
        <dbReference type="PROSITE" id="PS50011"/>
    </source>
</evidence>
<dbReference type="PRINTS" id="PR00109">
    <property type="entry name" value="TYRKINASE"/>
</dbReference>
<keyword evidence="8" id="KW-0812">Transmembrane</keyword>
<evidence type="ECO:0000256" key="3">
    <source>
        <dbReference type="ARBA" id="ARBA00022837"/>
    </source>
</evidence>
<comment type="subcellular location">
    <subcellularLocation>
        <location evidence="1">Membrane</location>
        <topology evidence="1">Single-pass membrane protein</topology>
    </subcellularLocation>
</comment>
<sequence>MVKAASVHVSSSLLTIITNLLLGWQVSSLIIPHKNVDVTIPLNYPDHVPFYQLRCVQEDGSAVSYGEVMYRIRKVYVEGGGSRVDGFFIANSSSGQLALAAPFQHRWIQPDTMFSLRVKASIRLNSEIISSSAVINVHISDIRDPCRPRLELCFYSSNMKFELPESTAASTSFGQLRPISTSFLCPEIQTAYEMEKGQDLVNIHNTQGSLQLLSSLDAEKRTTEVVDVGCYIKDSRGHPLHTNAFSLSITIRVIDVNDNAPYLPADVSTILELYDTDLQLGQDLPIQFNAFDKDSATVNNIVARVEQDHLGLFRVRNTTFYDNIMDGGMLFISFVETVKPIQFPDKEYCFVVILEDKTLTTRATSKVIYNVIIRKHVDGSSQMSVVSKGVSSASISRQATLHARVTQPVVVSVSDRWFFAMSSVNQNVFDVTPRTGIIYVANEKELQQTSASNIRLNLSWANDTEERGYLTIIVNLTDEVILKDNRQCDNICASSEDKEYCEGSCGPGTVRGRCSWRPEVNSTSFISTEYATCSANLKTCPDGDCDELETLDNSLCPQDCVKQENVQGEAITHDKGIGIHRAIGTCTCITYDSCYCLRSDHLTNNKSKQEINDIFHTSAKNIEDETTTFNSNFRTDEVFKKKEPVTSCDEGCMLVICLVVICGFGVCVVIFVFRRLRQTANRKKIHKYIGSPMSLAAETTDYSDERPVYDSQTNSDTSNTNKTMYDTKWEFPRENLIFEETLGEGEFGKVMKANAWNLISDQQYTTVAVKMLKGNGKISEEQALLTEFNVLKEISHPNVIRLLGACTQKGGPLYLIVEYADLGSLRSYLWKRRHLNLDYSPQVGNPIYLSDDGDITQPDMTPRELLSFAWQIANGMSYLSDMKLIHRDLATRNLLLAKGKIVKISDFGLSRDVYEGETYLKRSTGRVPVKWMAIESLEDNLYTSKSDVWSFGVVLWEISTLGATPYPGVTPERLFHLLKSGYRMNKPNACSDELYSIMLMCWKENPHERPSFKHLVKKLDQMLLETMEYLELKLGPDTDSLNWTEGDHSSVISDSSEEESDGAVIEYGKLTLCPPENLA</sequence>
<dbReference type="PANTHER" id="PTHR24416:SF617">
    <property type="entry name" value="RET ONCOGENE, ISOFORM A"/>
    <property type="match status" value="1"/>
</dbReference>
<keyword evidence="8" id="KW-1133">Transmembrane helix</keyword>
<dbReference type="PROSITE" id="PS50011">
    <property type="entry name" value="PROTEIN_KINASE_DOM"/>
    <property type="match status" value="1"/>
</dbReference>
<dbReference type="InterPro" id="IPR008266">
    <property type="entry name" value="Tyr_kinase_AS"/>
</dbReference>
<dbReference type="InterPro" id="IPR000719">
    <property type="entry name" value="Prot_kinase_dom"/>
</dbReference>
<keyword evidence="7" id="KW-0547">Nucleotide-binding</keyword>
<evidence type="ECO:0000259" key="11">
    <source>
        <dbReference type="PROSITE" id="PS50268"/>
    </source>
</evidence>
<dbReference type="RefSeq" id="XP_022240583.1">
    <property type="nucleotide sequence ID" value="XM_022384875.1"/>
</dbReference>
<dbReference type="InterPro" id="IPR017441">
    <property type="entry name" value="Protein_kinase_ATP_BS"/>
</dbReference>
<dbReference type="Gene3D" id="2.60.40.60">
    <property type="entry name" value="Cadherins"/>
    <property type="match status" value="1"/>
</dbReference>
<keyword evidence="2" id="KW-0677">Repeat</keyword>
<dbReference type="PROSITE" id="PS00107">
    <property type="entry name" value="PROTEIN_KINASE_ATP"/>
    <property type="match status" value="1"/>
</dbReference>
<dbReference type="InterPro" id="IPR055162">
    <property type="entry name" value="RET_CRD"/>
</dbReference>
<dbReference type="SMART" id="SM00219">
    <property type="entry name" value="TyrKc"/>
    <property type="match status" value="1"/>
</dbReference>
<dbReference type="Pfam" id="PF22540">
    <property type="entry name" value="RET_CRD"/>
    <property type="match status" value="1"/>
</dbReference>
<dbReference type="InterPro" id="IPR002126">
    <property type="entry name" value="Cadherin-like_dom"/>
</dbReference>
<evidence type="ECO:0000256" key="7">
    <source>
        <dbReference type="PROSITE-ProRule" id="PRU10141"/>
    </source>
</evidence>
<accession>A0ABM1SAC8</accession>
<evidence type="ECO:0000256" key="1">
    <source>
        <dbReference type="ARBA" id="ARBA00004167"/>
    </source>
</evidence>
<gene>
    <name evidence="13" type="primary">LOC106458605</name>
</gene>
<dbReference type="PANTHER" id="PTHR24416">
    <property type="entry name" value="TYROSINE-PROTEIN KINASE RECEPTOR"/>
    <property type="match status" value="1"/>
</dbReference>
<dbReference type="PROSITE" id="PS00109">
    <property type="entry name" value="PROTEIN_KINASE_TYR"/>
    <property type="match status" value="1"/>
</dbReference>
<dbReference type="InterPro" id="IPR011009">
    <property type="entry name" value="Kinase-like_dom_sf"/>
</dbReference>
<name>A0ABM1SAC8_LIMPO</name>
<evidence type="ECO:0000256" key="2">
    <source>
        <dbReference type="ARBA" id="ARBA00022737"/>
    </source>
</evidence>
<keyword evidence="9" id="KW-0732">Signal</keyword>
<dbReference type="Proteomes" id="UP000694941">
    <property type="component" value="Unplaced"/>
</dbReference>
<keyword evidence="4 8" id="KW-0472">Membrane</keyword>
<evidence type="ECO:0000256" key="8">
    <source>
        <dbReference type="SAM" id="Phobius"/>
    </source>
</evidence>
<feature type="signal peptide" evidence="9">
    <location>
        <begin position="1"/>
        <end position="28"/>
    </location>
</feature>
<organism evidence="12 13">
    <name type="scientific">Limulus polyphemus</name>
    <name type="common">Atlantic horseshoe crab</name>
    <dbReference type="NCBI Taxonomy" id="6850"/>
    <lineage>
        <taxon>Eukaryota</taxon>
        <taxon>Metazoa</taxon>
        <taxon>Ecdysozoa</taxon>
        <taxon>Arthropoda</taxon>
        <taxon>Chelicerata</taxon>
        <taxon>Merostomata</taxon>
        <taxon>Xiphosura</taxon>
        <taxon>Limulidae</taxon>
        <taxon>Limulus</taxon>
    </lineage>
</organism>
<dbReference type="Pfam" id="PF07714">
    <property type="entry name" value="PK_Tyr_Ser-Thr"/>
    <property type="match status" value="1"/>
</dbReference>
<dbReference type="SUPFAM" id="SSF56112">
    <property type="entry name" value="Protein kinase-like (PK-like)"/>
    <property type="match status" value="1"/>
</dbReference>
<feature type="domain" description="Cadherin" evidence="11">
    <location>
        <begin position="32"/>
        <end position="150"/>
    </location>
</feature>
<evidence type="ECO:0000256" key="4">
    <source>
        <dbReference type="ARBA" id="ARBA00023136"/>
    </source>
</evidence>
<dbReference type="Gene3D" id="1.10.510.10">
    <property type="entry name" value="Transferase(Phosphotransferase) domain 1"/>
    <property type="match status" value="1"/>
</dbReference>
<keyword evidence="3 6" id="KW-0106">Calcium</keyword>
<dbReference type="GeneID" id="106458605"/>
<feature type="chain" id="PRO_5046332720" evidence="9">
    <location>
        <begin position="29"/>
        <end position="1079"/>
    </location>
</feature>